<dbReference type="InterPro" id="IPR004441">
    <property type="entry name" value="rRNA_MeTrfase_TrmH"/>
</dbReference>
<dbReference type="PANTHER" id="PTHR46429:SF1">
    <property type="entry name" value="23S RRNA (GUANOSINE-2'-O-)-METHYLTRANSFERASE RLMB"/>
    <property type="match status" value="1"/>
</dbReference>
<keyword evidence="5" id="KW-1185">Reference proteome</keyword>
<dbReference type="SUPFAM" id="SSF55315">
    <property type="entry name" value="L30e-like"/>
    <property type="match status" value="1"/>
</dbReference>
<evidence type="ECO:0000259" key="3">
    <source>
        <dbReference type="SMART" id="SM00967"/>
    </source>
</evidence>
<evidence type="ECO:0000313" key="5">
    <source>
        <dbReference type="Proteomes" id="UP000708576"/>
    </source>
</evidence>
<gene>
    <name evidence="4" type="primary">rlmB</name>
    <name evidence="4" type="ORF">KEM10_05435</name>
</gene>
<proteinExistence type="predicted"/>
<dbReference type="Pfam" id="PF00588">
    <property type="entry name" value="SpoU_methylase"/>
    <property type="match status" value="1"/>
</dbReference>
<evidence type="ECO:0000313" key="4">
    <source>
        <dbReference type="EMBL" id="MBS2097713.1"/>
    </source>
</evidence>
<dbReference type="Gene3D" id="3.30.1330.30">
    <property type="match status" value="1"/>
</dbReference>
<dbReference type="Pfam" id="PF08032">
    <property type="entry name" value="SpoU_sub_bind"/>
    <property type="match status" value="1"/>
</dbReference>
<keyword evidence="2" id="KW-0808">Transferase</keyword>
<dbReference type="SUPFAM" id="SSF75217">
    <property type="entry name" value="alpha/beta knot"/>
    <property type="match status" value="1"/>
</dbReference>
<accession>A0ABS5JS31</accession>
<evidence type="ECO:0000256" key="2">
    <source>
        <dbReference type="ARBA" id="ARBA00022679"/>
    </source>
</evidence>
<dbReference type="InterPro" id="IPR029028">
    <property type="entry name" value="Alpha/beta_knot_MTases"/>
</dbReference>
<dbReference type="RefSeq" id="WP_212214467.1">
    <property type="nucleotide sequence ID" value="NZ_JAGUCO010000002.1"/>
</dbReference>
<dbReference type="Gene3D" id="3.40.1280.10">
    <property type="match status" value="1"/>
</dbReference>
<dbReference type="InterPro" id="IPR029064">
    <property type="entry name" value="Ribosomal_eL30-like_sf"/>
</dbReference>
<keyword evidence="1" id="KW-0489">Methyltransferase</keyword>
<name>A0ABS5JS31_9BACT</name>
<dbReference type="SMART" id="SM00967">
    <property type="entry name" value="SpoU_sub_bind"/>
    <property type="match status" value="1"/>
</dbReference>
<comment type="caution">
    <text evidence="4">The sequence shown here is derived from an EMBL/GenBank/DDBJ whole genome shotgun (WGS) entry which is preliminary data.</text>
</comment>
<dbReference type="Proteomes" id="UP000708576">
    <property type="component" value="Unassembled WGS sequence"/>
</dbReference>
<sequence length="244" mass="26723">MAKDQMVFGIRAVIEAIAAGKEVDKVFIKKGLQGDLFQEFLDEVKANNVPFQFVPIEKLNRITRKNHQGVIAFISPVVYQDAEQLIQMLYDEGKEPFVLVLDQLTDVRNFGAIARTAECVGIDAIIITDKGGAPINADAIKTSAGALHTVPVCRTSSLFKTVEYLKNSGLKLVAATEKGAQDYDKLDYSGPVALIMGSEDTGISNQILKIVDYKSCIPLKGEIKSLNVSVAAGVLMYEILKWRK</sequence>
<feature type="domain" description="RNA 2-O ribose methyltransferase substrate binding" evidence="3">
    <location>
        <begin position="6"/>
        <end position="80"/>
    </location>
</feature>
<organism evidence="4 5">
    <name type="scientific">Carboxylicivirga linearis</name>
    <dbReference type="NCBI Taxonomy" id="1628157"/>
    <lineage>
        <taxon>Bacteria</taxon>
        <taxon>Pseudomonadati</taxon>
        <taxon>Bacteroidota</taxon>
        <taxon>Bacteroidia</taxon>
        <taxon>Marinilabiliales</taxon>
        <taxon>Marinilabiliaceae</taxon>
        <taxon>Carboxylicivirga</taxon>
    </lineage>
</organism>
<dbReference type="EMBL" id="JAGUCO010000002">
    <property type="protein sequence ID" value="MBS2097713.1"/>
    <property type="molecule type" value="Genomic_DNA"/>
</dbReference>
<reference evidence="4 5" key="1">
    <citation type="journal article" date="2015" name="Int. J. Syst. Evol. Microbiol.">
        <title>Carboxylicivirga linearis sp. nov., isolated from a sea cucumber culture pond.</title>
        <authorList>
            <person name="Wang F.Q."/>
            <person name="Zhou Y.X."/>
            <person name="Lin X.Z."/>
            <person name="Chen G.J."/>
            <person name="Du Z.J."/>
        </authorList>
    </citation>
    <scope>NUCLEOTIDE SEQUENCE [LARGE SCALE GENOMIC DNA]</scope>
    <source>
        <strain evidence="4 5">FB218</strain>
    </source>
</reference>
<protein>
    <submittedName>
        <fullName evidence="4">23S rRNA (Guanosine(2251)-2'-O)-methyltransferase RlmB</fullName>
    </submittedName>
</protein>
<dbReference type="InterPro" id="IPR013123">
    <property type="entry name" value="SpoU_subst-bd"/>
</dbReference>
<dbReference type="NCBIfam" id="TIGR00186">
    <property type="entry name" value="rRNA_methyl_3"/>
    <property type="match status" value="1"/>
</dbReference>
<dbReference type="InterPro" id="IPR001537">
    <property type="entry name" value="SpoU_MeTrfase"/>
</dbReference>
<dbReference type="CDD" id="cd18103">
    <property type="entry name" value="SpoU-like_RlmB"/>
    <property type="match status" value="1"/>
</dbReference>
<dbReference type="InterPro" id="IPR029026">
    <property type="entry name" value="tRNA_m1G_MTases_N"/>
</dbReference>
<evidence type="ECO:0000256" key="1">
    <source>
        <dbReference type="ARBA" id="ARBA00022603"/>
    </source>
</evidence>
<dbReference type="PANTHER" id="PTHR46429">
    <property type="entry name" value="23S RRNA (GUANOSINE-2'-O-)-METHYLTRANSFERASE RLMB"/>
    <property type="match status" value="1"/>
</dbReference>